<feature type="compositionally biased region" description="Basic and acidic residues" evidence="11">
    <location>
        <begin position="451"/>
        <end position="461"/>
    </location>
</feature>
<dbReference type="EMBL" id="BLKM01012995">
    <property type="protein sequence ID" value="GFG38750.1"/>
    <property type="molecule type" value="Genomic_DNA"/>
</dbReference>
<evidence type="ECO:0000256" key="10">
    <source>
        <dbReference type="PIRNR" id="PIRNR017222"/>
    </source>
</evidence>
<gene>
    <name evidence="13" type="ORF">Cfor_07048</name>
</gene>
<dbReference type="FunFam" id="2.130.10.10:FF:000149">
    <property type="entry name" value="Eukaryotic translation initiation factor 2A"/>
    <property type="match status" value="1"/>
</dbReference>
<dbReference type="GO" id="GO:0022627">
    <property type="term" value="C:cytosolic small ribosomal subunit"/>
    <property type="evidence" value="ECO:0007669"/>
    <property type="project" value="TreeGrafter"/>
</dbReference>
<keyword evidence="14" id="KW-1185">Reference proteome</keyword>
<dbReference type="PIRSF" id="PIRSF017222">
    <property type="entry name" value="eIF2A"/>
    <property type="match status" value="1"/>
</dbReference>
<evidence type="ECO:0000256" key="11">
    <source>
        <dbReference type="SAM" id="MobiDB-lite"/>
    </source>
</evidence>
<dbReference type="Gene3D" id="2.130.10.10">
    <property type="entry name" value="YVTN repeat-like/Quinoprotein amine dehydrogenase"/>
    <property type="match status" value="1"/>
</dbReference>
<comment type="caution">
    <text evidence="13">The sequence shown here is derived from an EMBL/GenBank/DDBJ whole genome shotgun (WGS) entry which is preliminary data.</text>
</comment>
<dbReference type="SUPFAM" id="SSF82171">
    <property type="entry name" value="DPP6 N-terminal domain-like"/>
    <property type="match status" value="1"/>
</dbReference>
<evidence type="ECO:0000256" key="2">
    <source>
        <dbReference type="ARBA" id="ARBA00009573"/>
    </source>
</evidence>
<dbReference type="InParanoid" id="A0A6L2Q457"/>
<dbReference type="OrthoDB" id="2194683at2759"/>
<keyword evidence="6" id="KW-0677">Repeat</keyword>
<feature type="compositionally biased region" description="Basic residues" evidence="11">
    <location>
        <begin position="482"/>
        <end position="494"/>
    </location>
</feature>
<dbReference type="InterPro" id="IPR011387">
    <property type="entry name" value="TIF2A"/>
</dbReference>
<dbReference type="FunCoup" id="A0A6L2Q457">
    <property type="interactions" value="2077"/>
</dbReference>
<keyword evidence="4 10" id="KW-0396">Initiation factor</keyword>
<evidence type="ECO:0000256" key="8">
    <source>
        <dbReference type="ARBA" id="ARBA00022917"/>
    </source>
</evidence>
<name>A0A6L2Q457_COPFO</name>
<dbReference type="GO" id="GO:0006417">
    <property type="term" value="P:regulation of translation"/>
    <property type="evidence" value="ECO:0007669"/>
    <property type="project" value="UniProtKB-KW"/>
</dbReference>
<protein>
    <recommendedName>
        <fullName evidence="3 10">Eukaryotic translation initiation factor 2A</fullName>
        <shortName evidence="10">eIF-2A</shortName>
    </recommendedName>
</protein>
<dbReference type="GO" id="GO:0003729">
    <property type="term" value="F:mRNA binding"/>
    <property type="evidence" value="ECO:0007669"/>
    <property type="project" value="TreeGrafter"/>
</dbReference>
<dbReference type="Pfam" id="PF08662">
    <property type="entry name" value="eIF2A"/>
    <property type="match status" value="1"/>
</dbReference>
<comment type="function">
    <text evidence="1 10">Functions in the early steps of protein synthesis of a small number of specific mRNAs. Acts by directing the binding of methionyl-tRNAi to 40S ribosomal subunits. In contrast to the eIF-2 complex, it binds methionyl-tRNAi to 40S subunits in a codon-dependent manner, whereas the eIF-2 complex binds methionyl-tRNAi to 40S subunits in a GTP-dependent manner.</text>
</comment>
<accession>A0A6L2Q457</accession>
<keyword evidence="5" id="KW-0853">WD repeat</keyword>
<feature type="region of interest" description="Disordered" evidence="11">
    <location>
        <begin position="431"/>
        <end position="509"/>
    </location>
</feature>
<dbReference type="InterPro" id="IPR013979">
    <property type="entry name" value="TIF_beta_prop-like"/>
</dbReference>
<evidence type="ECO:0000256" key="4">
    <source>
        <dbReference type="ARBA" id="ARBA00022540"/>
    </source>
</evidence>
<reference evidence="14" key="1">
    <citation type="submission" date="2020-01" db="EMBL/GenBank/DDBJ databases">
        <title>Draft genome sequence of the Termite Coptotermes fromosanus.</title>
        <authorList>
            <person name="Itakura S."/>
            <person name="Yosikawa Y."/>
            <person name="Umezawa K."/>
        </authorList>
    </citation>
    <scope>NUCLEOTIDE SEQUENCE [LARGE SCALE GENOMIC DNA]</scope>
</reference>
<dbReference type="PANTHER" id="PTHR13227">
    <property type="entry name" value="EUKARYOTIC TRANSLATION INITIATION FACTOR 2A"/>
    <property type="match status" value="1"/>
</dbReference>
<evidence type="ECO:0000259" key="12">
    <source>
        <dbReference type="Pfam" id="PF08662"/>
    </source>
</evidence>
<dbReference type="GO" id="GO:0000049">
    <property type="term" value="F:tRNA binding"/>
    <property type="evidence" value="ECO:0007669"/>
    <property type="project" value="UniProtKB-UniRule"/>
</dbReference>
<comment type="similarity">
    <text evidence="2 10">Belongs to the WD repeat EIF2A family.</text>
</comment>
<dbReference type="AlphaFoldDB" id="A0A6L2Q457"/>
<evidence type="ECO:0000256" key="6">
    <source>
        <dbReference type="ARBA" id="ARBA00022737"/>
    </source>
</evidence>
<keyword evidence="8 10" id="KW-0648">Protein biosynthesis</keyword>
<keyword evidence="9" id="KW-0175">Coiled coil</keyword>
<evidence type="ECO:0000256" key="1">
    <source>
        <dbReference type="ARBA" id="ARBA00003993"/>
    </source>
</evidence>
<evidence type="ECO:0000313" key="14">
    <source>
        <dbReference type="Proteomes" id="UP000502823"/>
    </source>
</evidence>
<dbReference type="Proteomes" id="UP000502823">
    <property type="component" value="Unassembled WGS sequence"/>
</dbReference>
<dbReference type="GO" id="GO:0043022">
    <property type="term" value="F:ribosome binding"/>
    <property type="evidence" value="ECO:0007669"/>
    <property type="project" value="UniProtKB-UniRule"/>
</dbReference>
<evidence type="ECO:0000313" key="13">
    <source>
        <dbReference type="EMBL" id="GFG38750.1"/>
    </source>
</evidence>
<evidence type="ECO:0000256" key="3">
    <source>
        <dbReference type="ARBA" id="ARBA00013819"/>
    </source>
</evidence>
<dbReference type="GO" id="GO:0003743">
    <property type="term" value="F:translation initiation factor activity"/>
    <property type="evidence" value="ECO:0007669"/>
    <property type="project" value="UniProtKB-UniRule"/>
</dbReference>
<proteinExistence type="inferred from homology"/>
<sequence>MASTVPVVAVRGSTGISINLGPPSYDLVSAFTRDDSKLCKAMLFDPQGKYFAWVNGTCVKVVATSTWKVLAEIQRPKVSNLEFSPKGTYLMTWEPFIVTQSNPQGGPNLHIFKSECGELVKDFIHKKQIGWEPQWSSDEKLCARNVNNEVLFYDAPNFDVVAHKIHIQKVADFSISPGTSPYHVLCYVPGNSGQPSFGRLFQFPKFESTNSLANKSFFQADKVDMFWNKRGTGVLLMTSTEVDKSGSSYYGKQALHFISTKGETAMVLLSKEGPIYSVEWSPKSSEFCVVYGYMPSKATLFNLKCEPVFEFGTGPRNCIYYNPHGNNILFVCSFHVICNVELWDTSARKLIAKMEAADTTLLRWSPDGEHFLTATTAPRLRMGNGFKIWHYSGTLLYERPWNKQEELWEVLWQLFPPGIFREPVINYKPVEGIQPSQPQASKQAYRPPSARGRESNFKLHDDDDSASNARPGGDSNPSKAALKLKKKREAKKAKKEQDGGNTGGSSGAAFTSNVGTATATTMTLGSIVTNGDSVIVSAPKLSVAISDSELTGDPEKQKKIKKLKSDFQFVTRKYRISGHEAKENLVDFRSLSLGTFIVEYAPTETELFLSFLIILQKLVEISRLKQQRAAGRQLELNQLEKIKKEDELLRELQGLVL</sequence>
<evidence type="ECO:0000256" key="7">
    <source>
        <dbReference type="ARBA" id="ARBA00022845"/>
    </source>
</evidence>
<feature type="domain" description="Translation initiation factor beta propellor-like" evidence="12">
    <location>
        <begin position="215"/>
        <end position="410"/>
    </location>
</feature>
<dbReference type="InterPro" id="IPR015943">
    <property type="entry name" value="WD40/YVTN_repeat-like_dom_sf"/>
</dbReference>
<evidence type="ECO:0000256" key="5">
    <source>
        <dbReference type="ARBA" id="ARBA00022574"/>
    </source>
</evidence>
<evidence type="ECO:0000256" key="9">
    <source>
        <dbReference type="ARBA" id="ARBA00023054"/>
    </source>
</evidence>
<keyword evidence="7 10" id="KW-0810">Translation regulation</keyword>
<dbReference type="PANTHER" id="PTHR13227:SF0">
    <property type="entry name" value="EUKARYOTIC TRANSLATION INITIATION FACTOR 2A"/>
    <property type="match status" value="1"/>
</dbReference>
<organism evidence="13 14">
    <name type="scientific">Coptotermes formosanus</name>
    <name type="common">Formosan subterranean termite</name>
    <dbReference type="NCBI Taxonomy" id="36987"/>
    <lineage>
        <taxon>Eukaryota</taxon>
        <taxon>Metazoa</taxon>
        <taxon>Ecdysozoa</taxon>
        <taxon>Arthropoda</taxon>
        <taxon>Hexapoda</taxon>
        <taxon>Insecta</taxon>
        <taxon>Pterygota</taxon>
        <taxon>Neoptera</taxon>
        <taxon>Polyneoptera</taxon>
        <taxon>Dictyoptera</taxon>
        <taxon>Blattodea</taxon>
        <taxon>Blattoidea</taxon>
        <taxon>Termitoidae</taxon>
        <taxon>Rhinotermitidae</taxon>
        <taxon>Coptotermes</taxon>
    </lineage>
</organism>